<reference evidence="1 2" key="1">
    <citation type="journal article" date="2019" name="Int. J. Syst. Evol. Microbiol.">
        <title>Capsulimonas corticalis gen. nov., sp. nov., an aerobic capsulated bacterium, of a novel bacterial order, Capsulimonadales ord. nov., of the class Armatimonadia of the phylum Armatimonadetes.</title>
        <authorList>
            <person name="Li J."/>
            <person name="Kudo C."/>
            <person name="Tonouchi A."/>
        </authorList>
    </citation>
    <scope>NUCLEOTIDE SEQUENCE [LARGE SCALE GENOMIC DNA]</scope>
    <source>
        <strain evidence="1 2">AX-7</strain>
    </source>
</reference>
<proteinExistence type="predicted"/>
<name>A0A402CRH8_9BACT</name>
<dbReference type="PROSITE" id="PS51411">
    <property type="entry name" value="PSP1_C"/>
    <property type="match status" value="1"/>
</dbReference>
<dbReference type="GO" id="GO:0005737">
    <property type="term" value="C:cytoplasm"/>
    <property type="evidence" value="ECO:0007669"/>
    <property type="project" value="TreeGrafter"/>
</dbReference>
<dbReference type="EMBL" id="AP025739">
    <property type="protein sequence ID" value="BDI28047.1"/>
    <property type="molecule type" value="Genomic_DNA"/>
</dbReference>
<dbReference type="InterPro" id="IPR047767">
    <property type="entry name" value="PSP1-like"/>
</dbReference>
<dbReference type="PANTHER" id="PTHR43830">
    <property type="entry name" value="PROTEIN PSP1"/>
    <property type="match status" value="1"/>
</dbReference>
<dbReference type="Proteomes" id="UP000287394">
    <property type="component" value="Chromosome"/>
</dbReference>
<dbReference type="KEGG" id="ccot:CCAX7_000980"/>
<dbReference type="PANTHER" id="PTHR43830:SF3">
    <property type="entry name" value="PROTEIN PSP1"/>
    <property type="match status" value="1"/>
</dbReference>
<dbReference type="AlphaFoldDB" id="A0A402CRH8"/>
<evidence type="ECO:0000313" key="1">
    <source>
        <dbReference type="EMBL" id="BDI28047.1"/>
    </source>
</evidence>
<dbReference type="NCBIfam" id="NF041131">
    <property type="entry name" value="RicT_YaaT_fam"/>
    <property type="match status" value="1"/>
</dbReference>
<dbReference type="RefSeq" id="WP_119320004.1">
    <property type="nucleotide sequence ID" value="NZ_AP025739.1"/>
</dbReference>
<dbReference type="OrthoDB" id="9779344at2"/>
<sequence length="305" mass="33983">MPIVVGVAFKPIGKIFYCDPCTLTLEENDAVILETEHGLEFGFIMMTERMIPDSEAAAPLMKIVRAARPDDFERRERNARRQAEAFVTCKQKIALLKLPMKLIECEWAFDGAQVTFHFTAEGRIDFRELVREIAAVLHTRVQMHQVGPRDHAKIVTGIGPCGRPTCCSTFLREFEPVSMKMAKTQNLSLNPAKFTGLCGKLMCCLRYEHNMPETGAPKLPAPGMVVMTPMGRAKVEEVNVIQQMITVQLETQKFIEVRFKDIGEVPGCVDHREGGCEDCASSGVLADCEVPTRDRVATGPILPMI</sequence>
<gene>
    <name evidence="1" type="ORF">CCAX7_000980</name>
</gene>
<keyword evidence="2" id="KW-1185">Reference proteome</keyword>
<organism evidence="1 2">
    <name type="scientific">Capsulimonas corticalis</name>
    <dbReference type="NCBI Taxonomy" id="2219043"/>
    <lineage>
        <taxon>Bacteria</taxon>
        <taxon>Bacillati</taxon>
        <taxon>Armatimonadota</taxon>
        <taxon>Armatimonadia</taxon>
        <taxon>Capsulimonadales</taxon>
        <taxon>Capsulimonadaceae</taxon>
        <taxon>Capsulimonas</taxon>
    </lineage>
</organism>
<dbReference type="InterPro" id="IPR007557">
    <property type="entry name" value="PSP1_C"/>
</dbReference>
<protein>
    <submittedName>
        <fullName evidence="1">Stage 0 sporulation protein</fullName>
    </submittedName>
</protein>
<evidence type="ECO:0000313" key="2">
    <source>
        <dbReference type="Proteomes" id="UP000287394"/>
    </source>
</evidence>
<dbReference type="FunCoup" id="A0A402CRH8">
    <property type="interactions" value="38"/>
</dbReference>
<dbReference type="Pfam" id="PF04468">
    <property type="entry name" value="PSP1"/>
    <property type="match status" value="1"/>
</dbReference>
<accession>A0A402CRH8</accession>